<name>F5ISY0_9BACT</name>
<evidence type="ECO:0000259" key="2">
    <source>
        <dbReference type="Pfam" id="PF00534"/>
    </source>
</evidence>
<dbReference type="CDD" id="cd03801">
    <property type="entry name" value="GT4_PimA-like"/>
    <property type="match status" value="1"/>
</dbReference>
<dbReference type="eggNOG" id="COG0438">
    <property type="taxonomic scope" value="Bacteria"/>
</dbReference>
<dbReference type="EMBL" id="ADLV01000003">
    <property type="protein sequence ID" value="EGK01157.1"/>
    <property type="molecule type" value="Genomic_DNA"/>
</dbReference>
<dbReference type="Pfam" id="PF00534">
    <property type="entry name" value="Glycos_transf_1"/>
    <property type="match status" value="1"/>
</dbReference>
<dbReference type="Gene3D" id="3.40.50.2000">
    <property type="entry name" value="Glycogen Phosphorylase B"/>
    <property type="match status" value="2"/>
</dbReference>
<dbReference type="GO" id="GO:0009103">
    <property type="term" value="P:lipopolysaccharide biosynthetic process"/>
    <property type="evidence" value="ECO:0007669"/>
    <property type="project" value="TreeGrafter"/>
</dbReference>
<feature type="domain" description="Glycosyl transferase family 1" evidence="2">
    <location>
        <begin position="244"/>
        <end position="395"/>
    </location>
</feature>
<organism evidence="3 4">
    <name type="scientific">Dysgonomonas gadei ATCC BAA-286</name>
    <dbReference type="NCBI Taxonomy" id="742766"/>
    <lineage>
        <taxon>Bacteria</taxon>
        <taxon>Pseudomonadati</taxon>
        <taxon>Bacteroidota</taxon>
        <taxon>Bacteroidia</taxon>
        <taxon>Bacteroidales</taxon>
        <taxon>Dysgonomonadaceae</taxon>
        <taxon>Dysgonomonas</taxon>
    </lineage>
</organism>
<accession>F5ISY0</accession>
<dbReference type="SUPFAM" id="SSF53756">
    <property type="entry name" value="UDP-Glycosyltransferase/glycogen phosphorylase"/>
    <property type="match status" value="1"/>
</dbReference>
<dbReference type="HOGENOM" id="CLU_031620_0_0_10"/>
<dbReference type="PANTHER" id="PTHR46401:SF2">
    <property type="entry name" value="GLYCOSYLTRANSFERASE WBBK-RELATED"/>
    <property type="match status" value="1"/>
</dbReference>
<sequence>METRKLKVAIVISRYGKEINGGAELHARYLAEHLNERFDVTVLTSCENDDSRRNNTYYPKGEDIINGTKILRFESEPRDRTNENKWLRYLDKNSIYKKARFTLSNFLKLTIKKIKYRDKDIDKIFDNWVGLQGAYSPVLVDYIAENKDRYDVFIFFLYYQYTTYAGIGNVTKKSILIPIAHDDTYLHLRGFDKTFSSPAFIMYNSVSEKDWVEAAHPLAKKIKSDIAGVGRDKPEPGSLTREEQPGSDYPYFVYIGRIHETKGCKTLIEYFNHFKQKYSNDVRLILIGKNFMDEIETSEDIIYTGFISEQEKSSYLKNSTGLIIPSPYESLSMVTLEAMIMGKPVLANGDCDVLKKHIELSHAGYVYYNKEEFATALDRLLNLTDKEKEIMANNGISYVEANYEWNSILDKFSKAIRGINEGL</sequence>
<dbReference type="GO" id="GO:0016757">
    <property type="term" value="F:glycosyltransferase activity"/>
    <property type="evidence" value="ECO:0007669"/>
    <property type="project" value="InterPro"/>
</dbReference>
<gene>
    <name evidence="3" type="ORF">HMPREF9455_00197</name>
</gene>
<protein>
    <recommendedName>
        <fullName evidence="2">Glycosyl transferase family 1 domain-containing protein</fullName>
    </recommendedName>
</protein>
<evidence type="ECO:0000256" key="1">
    <source>
        <dbReference type="ARBA" id="ARBA00022679"/>
    </source>
</evidence>
<evidence type="ECO:0000313" key="3">
    <source>
        <dbReference type="EMBL" id="EGK01157.1"/>
    </source>
</evidence>
<dbReference type="Proteomes" id="UP000004913">
    <property type="component" value="Unassembled WGS sequence"/>
</dbReference>
<comment type="caution">
    <text evidence="3">The sequence shown here is derived from an EMBL/GenBank/DDBJ whole genome shotgun (WGS) entry which is preliminary data.</text>
</comment>
<dbReference type="InterPro" id="IPR001296">
    <property type="entry name" value="Glyco_trans_1"/>
</dbReference>
<keyword evidence="4" id="KW-1185">Reference proteome</keyword>
<dbReference type="STRING" id="742766.HMPREF9455_00197"/>
<dbReference type="PANTHER" id="PTHR46401">
    <property type="entry name" value="GLYCOSYLTRANSFERASE WBBK-RELATED"/>
    <property type="match status" value="1"/>
</dbReference>
<dbReference type="AlphaFoldDB" id="F5ISY0"/>
<proteinExistence type="predicted"/>
<dbReference type="OrthoDB" id="502646at2"/>
<evidence type="ECO:0000313" key="4">
    <source>
        <dbReference type="Proteomes" id="UP000004913"/>
    </source>
</evidence>
<keyword evidence="1" id="KW-0808">Transferase</keyword>
<dbReference type="RefSeq" id="WP_006797699.1">
    <property type="nucleotide sequence ID" value="NZ_GL891979.1"/>
</dbReference>
<reference evidence="3 4" key="1">
    <citation type="submission" date="2011-04" db="EMBL/GenBank/DDBJ databases">
        <title>The Genome Sequence of Dysgonomonas gadei ATCC BAA-286.</title>
        <authorList>
            <consortium name="The Broad Institute Genome Sequencing Platform"/>
            <person name="Earl A."/>
            <person name="Ward D."/>
            <person name="Feldgarden M."/>
            <person name="Gevers D."/>
            <person name="Pudlo N."/>
            <person name="Martens E."/>
            <person name="Allen-Vercoe E."/>
            <person name="Young S.K."/>
            <person name="Zeng Q."/>
            <person name="Gargeya S."/>
            <person name="Fitzgerald M."/>
            <person name="Haas B."/>
            <person name="Abouelleil A."/>
            <person name="Alvarado L."/>
            <person name="Arachchi H.M."/>
            <person name="Berlin A."/>
            <person name="Brown A."/>
            <person name="Chapman S.B."/>
            <person name="Chen Z."/>
            <person name="Dunbar C."/>
            <person name="Freedman E."/>
            <person name="Gearin G."/>
            <person name="Gellesch M."/>
            <person name="Goldberg J."/>
            <person name="Griggs A."/>
            <person name="Gujja S."/>
            <person name="Heiman D."/>
            <person name="Howarth C."/>
            <person name="Larson L."/>
            <person name="Lui A."/>
            <person name="MacDonald P.J.P."/>
            <person name="Mehta T."/>
            <person name="Montmayeur A."/>
            <person name="Murphy C."/>
            <person name="Neiman D."/>
            <person name="Pearson M."/>
            <person name="Priest M."/>
            <person name="Roberts A."/>
            <person name="Saif S."/>
            <person name="Shea T."/>
            <person name="Shenoy N."/>
            <person name="Sisk P."/>
            <person name="Stolte C."/>
            <person name="Sykes S."/>
            <person name="Yandava C."/>
            <person name="Wortman J."/>
            <person name="Nusbaum C."/>
            <person name="Birren B."/>
        </authorList>
    </citation>
    <scope>NUCLEOTIDE SEQUENCE [LARGE SCALE GENOMIC DNA]</scope>
    <source>
        <strain evidence="3 4">ATCC BAA-286</strain>
    </source>
</reference>